<organism evidence="5 6">
    <name type="scientific">Devosia enhydra</name>
    <dbReference type="NCBI Taxonomy" id="665118"/>
    <lineage>
        <taxon>Bacteria</taxon>
        <taxon>Pseudomonadati</taxon>
        <taxon>Pseudomonadota</taxon>
        <taxon>Alphaproteobacteria</taxon>
        <taxon>Hyphomicrobiales</taxon>
        <taxon>Devosiaceae</taxon>
        <taxon>Devosia</taxon>
    </lineage>
</organism>
<dbReference type="GO" id="GO:0050385">
    <property type="term" value="F:ureidoglycolate lyase activity"/>
    <property type="evidence" value="ECO:0007669"/>
    <property type="project" value="UniProtKB-EC"/>
</dbReference>
<dbReference type="RefSeq" id="WP_072343725.1">
    <property type="nucleotide sequence ID" value="NZ_FPKU01000002.1"/>
</dbReference>
<gene>
    <name evidence="5" type="ORF">SAMN02983003_2627</name>
</gene>
<accession>A0A1K2HZA0</accession>
<dbReference type="EMBL" id="FPKU01000002">
    <property type="protein sequence ID" value="SFZ85462.1"/>
    <property type="molecule type" value="Genomic_DNA"/>
</dbReference>
<dbReference type="CDD" id="cd20298">
    <property type="entry name" value="cupin_UAH"/>
    <property type="match status" value="1"/>
</dbReference>
<evidence type="ECO:0000256" key="1">
    <source>
        <dbReference type="ARBA" id="ARBA00011738"/>
    </source>
</evidence>
<name>A0A1K2HZA0_9HYPH</name>
<dbReference type="AlphaFoldDB" id="A0A1K2HZA0"/>
<dbReference type="GO" id="GO:0000256">
    <property type="term" value="P:allantoin catabolic process"/>
    <property type="evidence" value="ECO:0007669"/>
    <property type="project" value="InterPro"/>
</dbReference>
<evidence type="ECO:0000313" key="6">
    <source>
        <dbReference type="Proteomes" id="UP000183447"/>
    </source>
</evidence>
<dbReference type="InterPro" id="IPR024060">
    <property type="entry name" value="Ureidoglycolate_lyase_dom_sf"/>
</dbReference>
<dbReference type="InterPro" id="IPR047233">
    <property type="entry name" value="UAH_cupin"/>
</dbReference>
<keyword evidence="2" id="KW-0659">Purine metabolism</keyword>
<dbReference type="SUPFAM" id="SSF51182">
    <property type="entry name" value="RmlC-like cupins"/>
    <property type="match status" value="1"/>
</dbReference>
<keyword evidence="6" id="KW-1185">Reference proteome</keyword>
<dbReference type="InterPro" id="IPR011051">
    <property type="entry name" value="RmlC_Cupin_sf"/>
</dbReference>
<dbReference type="Proteomes" id="UP000183447">
    <property type="component" value="Unassembled WGS sequence"/>
</dbReference>
<evidence type="ECO:0000256" key="3">
    <source>
        <dbReference type="ARBA" id="ARBA00023239"/>
    </source>
</evidence>
<sequence>MTQTLIARPLDAEALSPHVTLLRAEDGKARVVPEVMGHDESAGAHAFTLLCPKPVDGPVRIAALERHMHSTQTFVPIVAGRWLVVIAPDAADGTPDIARARAFVAGREDAITIARTVWHAGLTVLDRPAQFGMIMWKAERGDDGEVFTLPAPVAIEV</sequence>
<evidence type="ECO:0000256" key="2">
    <source>
        <dbReference type="ARBA" id="ARBA00022631"/>
    </source>
</evidence>
<dbReference type="PANTHER" id="PTHR21221">
    <property type="entry name" value="UREIDOGLYCOLATE HYDROLASE"/>
    <property type="match status" value="1"/>
</dbReference>
<dbReference type="Pfam" id="PF04115">
    <property type="entry name" value="Ureidogly_lyase"/>
    <property type="match status" value="1"/>
</dbReference>
<comment type="catalytic activity">
    <reaction evidence="4">
        <text>(S)-ureidoglycolate = urea + glyoxylate</text>
        <dbReference type="Rhea" id="RHEA:11304"/>
        <dbReference type="ChEBI" id="CHEBI:16199"/>
        <dbReference type="ChEBI" id="CHEBI:36655"/>
        <dbReference type="ChEBI" id="CHEBI:57296"/>
        <dbReference type="EC" id="4.3.2.3"/>
    </reaction>
</comment>
<keyword evidence="3 5" id="KW-0456">Lyase</keyword>
<reference evidence="5 6" key="1">
    <citation type="submission" date="2016-11" db="EMBL/GenBank/DDBJ databases">
        <authorList>
            <person name="Jaros S."/>
            <person name="Januszkiewicz K."/>
            <person name="Wedrychowicz H."/>
        </authorList>
    </citation>
    <scope>NUCLEOTIDE SEQUENCE [LARGE SCALE GENOMIC DNA]</scope>
    <source>
        <strain evidence="5 6">ATCC 23634</strain>
    </source>
</reference>
<dbReference type="STRING" id="665118.SAMN02983003_2627"/>
<dbReference type="InterPro" id="IPR007247">
    <property type="entry name" value="Ureidogly_lyase"/>
</dbReference>
<dbReference type="Gene3D" id="2.60.120.480">
    <property type="entry name" value="Ureidoglycolate hydrolase"/>
    <property type="match status" value="1"/>
</dbReference>
<protein>
    <submittedName>
        <fullName evidence="5">Ureidoglycolate lyase</fullName>
    </submittedName>
</protein>
<dbReference type="PANTHER" id="PTHR21221:SF1">
    <property type="entry name" value="UREIDOGLYCOLATE LYASE"/>
    <property type="match status" value="1"/>
</dbReference>
<proteinExistence type="predicted"/>
<evidence type="ECO:0000256" key="4">
    <source>
        <dbReference type="ARBA" id="ARBA00047684"/>
    </source>
</evidence>
<evidence type="ECO:0000313" key="5">
    <source>
        <dbReference type="EMBL" id="SFZ85462.1"/>
    </source>
</evidence>
<comment type="subunit">
    <text evidence="1">Homodimer.</text>
</comment>
<dbReference type="GO" id="GO:0004848">
    <property type="term" value="F:ureidoglycolate hydrolase activity"/>
    <property type="evidence" value="ECO:0007669"/>
    <property type="project" value="InterPro"/>
</dbReference>
<dbReference type="GO" id="GO:0006144">
    <property type="term" value="P:purine nucleobase metabolic process"/>
    <property type="evidence" value="ECO:0007669"/>
    <property type="project" value="UniProtKB-KW"/>
</dbReference>
<dbReference type="OrthoDB" id="9804602at2"/>